<evidence type="ECO:0000256" key="1">
    <source>
        <dbReference type="SAM" id="SignalP"/>
    </source>
</evidence>
<organism evidence="2 3">
    <name type="scientific">Treponema brennaborense (strain DSM 12168 / CIP 105900 / DD5/3)</name>
    <dbReference type="NCBI Taxonomy" id="906968"/>
    <lineage>
        <taxon>Bacteria</taxon>
        <taxon>Pseudomonadati</taxon>
        <taxon>Spirochaetota</taxon>
        <taxon>Spirochaetia</taxon>
        <taxon>Spirochaetales</taxon>
        <taxon>Treponemataceae</taxon>
        <taxon>Treponema</taxon>
    </lineage>
</organism>
<dbReference type="KEGG" id="tbe:Trebr_1628"/>
<evidence type="ECO:0000313" key="3">
    <source>
        <dbReference type="Proteomes" id="UP000006546"/>
    </source>
</evidence>
<evidence type="ECO:0008006" key="4">
    <source>
        <dbReference type="Google" id="ProtNLM"/>
    </source>
</evidence>
<sequence length="772" mass="84754">MTFLKKTILILIFGVFFSACSNQMQAPPAAESGPITMFTQEQLAALSAYFGISLRTPASAEQTKIVPGAAKNGIQVTAASVLSYADTKGTERAGNITARLSGTYDGRQFQNVQAVFTGFEDVYGSNVRKNRGTLKLNAKSLLAQSKSIDEFIAAAKASPATYLDTFTFILENGTNINALDMGIRSYTVENILFEKTDDAVPSVKVSAQYKVHYFSRERDKDERAETVDKDSFIMKIAYAAENPKSGDETPPAAPEIVPGAESPAAPEIVLPAAPGTEPITAFTQEQLAALSVYFGIAVRTPASAEQTKIVPGAAKNGIQVTAATVLSYADAKGTERAGSITARLSGTYDGRPFESVQAVFTGFKDAYGSNVQSKNAFKLDFTSAIKNAQSIDDYIAAANARIKDYVQEFSFGLYNGTQIDALAIGNRSYSVENMRLTKSADTIPQIKISAQYSVHYFSREQGEAEVKETVSKDFVYYDIKTEFYAKKDVFNYIIEDADLLLPDSSLYSDKYASELYARHTFDKQAVWDLMFSSETIDKYRSLYPAYKTIIVAIRDLGANDITGELHVTYYIAAKEDIDAENYTDVSAAKTRTFTGFKKIDKTALEKNLLPVVLPADFDSTKKLFAYYDAKFKKGLENGTYTDADATYDLGTKDRSAPYPVLREINQGLQIGDGGGTKDGFSNNTRKITFRGKSVFETFSSNPPFLTNGEQYISYVQVRPVSVTVNPTVKARNRKDYLYLYNYEVSFDIPAAQSPGSSETATITLDTAMRSDW</sequence>
<feature type="signal peptide" evidence="1">
    <location>
        <begin position="1"/>
        <end position="26"/>
    </location>
</feature>
<reference evidence="3" key="1">
    <citation type="submission" date="2011-04" db="EMBL/GenBank/DDBJ databases">
        <title>The complete genome of Treponema brennaborense DSM 12168.</title>
        <authorList>
            <person name="Lucas S."/>
            <person name="Han J."/>
            <person name="Lapidus A."/>
            <person name="Bruce D."/>
            <person name="Goodwin L."/>
            <person name="Pitluck S."/>
            <person name="Peters L."/>
            <person name="Kyrpides N."/>
            <person name="Mavromatis K."/>
            <person name="Ivanova N."/>
            <person name="Mikhailova N."/>
            <person name="Pagani I."/>
            <person name="Teshima H."/>
            <person name="Detter J.C."/>
            <person name="Tapia R."/>
            <person name="Han C."/>
            <person name="Land M."/>
            <person name="Hauser L."/>
            <person name="Markowitz V."/>
            <person name="Cheng J.-F."/>
            <person name="Hugenholtz P."/>
            <person name="Woyke T."/>
            <person name="Wu D."/>
            <person name="Gronow S."/>
            <person name="Wellnitz S."/>
            <person name="Brambilla E."/>
            <person name="Klenk H.-P."/>
            <person name="Eisen J.A."/>
        </authorList>
    </citation>
    <scope>NUCLEOTIDE SEQUENCE [LARGE SCALE GENOMIC DNA]</scope>
    <source>
        <strain evidence="3">DSM 12168 / CIP 105900 / DD5/3</strain>
    </source>
</reference>
<dbReference type="HOGENOM" id="CLU_362057_0_0_12"/>
<evidence type="ECO:0000313" key="2">
    <source>
        <dbReference type="EMBL" id="AEE17051.1"/>
    </source>
</evidence>
<protein>
    <recommendedName>
        <fullName evidence="4">Lipoprotein</fullName>
    </recommendedName>
</protein>
<keyword evidence="3" id="KW-1185">Reference proteome</keyword>
<gene>
    <name evidence="2" type="ordered locus">Trebr_1628</name>
</gene>
<name>F4LPQ5_TREBD</name>
<dbReference type="PROSITE" id="PS51257">
    <property type="entry name" value="PROKAR_LIPOPROTEIN"/>
    <property type="match status" value="1"/>
</dbReference>
<feature type="chain" id="PRO_5003311071" description="Lipoprotein" evidence="1">
    <location>
        <begin position="27"/>
        <end position="772"/>
    </location>
</feature>
<dbReference type="EMBL" id="CP002696">
    <property type="protein sequence ID" value="AEE17051.1"/>
    <property type="molecule type" value="Genomic_DNA"/>
</dbReference>
<dbReference type="AlphaFoldDB" id="F4LPQ5"/>
<proteinExistence type="predicted"/>
<keyword evidence="1" id="KW-0732">Signal</keyword>
<dbReference type="STRING" id="906968.Trebr_1628"/>
<dbReference type="eggNOG" id="ENOG5031C8V">
    <property type="taxonomic scope" value="Bacteria"/>
</dbReference>
<dbReference type="Proteomes" id="UP000006546">
    <property type="component" value="Chromosome"/>
</dbReference>
<accession>F4LPQ5</accession>